<evidence type="ECO:0000256" key="2">
    <source>
        <dbReference type="SAM" id="Phobius"/>
    </source>
</evidence>
<dbReference type="RefSeq" id="WP_132681412.1">
    <property type="nucleotide sequence ID" value="NZ_SMLA01000005.1"/>
</dbReference>
<gene>
    <name evidence="3" type="ORF">E1202_05235</name>
</gene>
<keyword evidence="4" id="KW-1185">Reference proteome</keyword>
<accession>A0A4R5BWP1</accession>
<sequence length="274" mass="27969">MTQTRWGESGQEAPEKPPKSGVLANPVWALLGIAANAAGFASFVANPTPFISAFIAVVAVALGTMGLWTSCGKPVGVKVILSVAVIVAGSVLLSVIITRAVVSAPTSGDQQSGTEQTTPPSTTGRGDAPVSSPASTPATSSQAAPAPAESGIARASGDKPIALTSSYALDLDSREPYWIAKPTSSSSNSGLTDDLSNSGGYLSAPHDLAYMGNGQPTLDDCIRAPYKSQASYEEAVTGAAFCVKTSSGTYGRVTILQGEGSQLMLDVVVWKKPY</sequence>
<feature type="transmembrane region" description="Helical" evidence="2">
    <location>
        <begin position="50"/>
        <end position="68"/>
    </location>
</feature>
<feature type="region of interest" description="Disordered" evidence="1">
    <location>
        <begin position="1"/>
        <end position="20"/>
    </location>
</feature>
<proteinExistence type="predicted"/>
<keyword evidence="2" id="KW-0472">Membrane</keyword>
<name>A0A4R5BWP1_9PSEU</name>
<feature type="region of interest" description="Disordered" evidence="1">
    <location>
        <begin position="104"/>
        <end position="155"/>
    </location>
</feature>
<comment type="caution">
    <text evidence="3">The sequence shown here is derived from an EMBL/GenBank/DDBJ whole genome shotgun (WGS) entry which is preliminary data.</text>
</comment>
<keyword evidence="2" id="KW-0812">Transmembrane</keyword>
<evidence type="ECO:0000313" key="4">
    <source>
        <dbReference type="Proteomes" id="UP000294723"/>
    </source>
</evidence>
<dbReference type="Proteomes" id="UP000294723">
    <property type="component" value="Unassembled WGS sequence"/>
</dbReference>
<feature type="compositionally biased region" description="Polar residues" evidence="1">
    <location>
        <begin position="104"/>
        <end position="124"/>
    </location>
</feature>
<keyword evidence="2" id="KW-1133">Transmembrane helix</keyword>
<organism evidence="3 4">
    <name type="scientific">Saccharopolyspora karakumensis</name>
    <dbReference type="NCBI Taxonomy" id="2530386"/>
    <lineage>
        <taxon>Bacteria</taxon>
        <taxon>Bacillati</taxon>
        <taxon>Actinomycetota</taxon>
        <taxon>Actinomycetes</taxon>
        <taxon>Pseudonocardiales</taxon>
        <taxon>Pseudonocardiaceae</taxon>
        <taxon>Saccharopolyspora</taxon>
    </lineage>
</organism>
<evidence type="ECO:0000256" key="1">
    <source>
        <dbReference type="SAM" id="MobiDB-lite"/>
    </source>
</evidence>
<reference evidence="3 4" key="1">
    <citation type="submission" date="2019-03" db="EMBL/GenBank/DDBJ databases">
        <title>Draft genome sequences of novel Actinobacteria.</title>
        <authorList>
            <person name="Sahin N."/>
            <person name="Ay H."/>
            <person name="Saygin H."/>
        </authorList>
    </citation>
    <scope>NUCLEOTIDE SEQUENCE [LARGE SCALE GENOMIC DNA]</scope>
    <source>
        <strain evidence="3 4">5K548</strain>
    </source>
</reference>
<dbReference type="AlphaFoldDB" id="A0A4R5BWP1"/>
<protein>
    <submittedName>
        <fullName evidence="3">Uncharacterized protein</fullName>
    </submittedName>
</protein>
<feature type="transmembrane region" description="Helical" evidence="2">
    <location>
        <begin position="80"/>
        <end position="102"/>
    </location>
</feature>
<dbReference type="EMBL" id="SMLA01000005">
    <property type="protein sequence ID" value="TDD91561.1"/>
    <property type="molecule type" value="Genomic_DNA"/>
</dbReference>
<feature type="transmembrane region" description="Helical" evidence="2">
    <location>
        <begin position="21"/>
        <end position="44"/>
    </location>
</feature>
<evidence type="ECO:0000313" key="3">
    <source>
        <dbReference type="EMBL" id="TDD91561.1"/>
    </source>
</evidence>
<feature type="compositionally biased region" description="Low complexity" evidence="1">
    <location>
        <begin position="128"/>
        <end position="148"/>
    </location>
</feature>